<sequence length="232" mass="25793">MTEPFPSSAGGVRSRWRLLRHGPGGRAWNMALDEALLRSSSTPLLRIYEWEGKAVSIGYFQSWEEVPEERPFVRRWTGGGLVDHAADVTYTVIVPRSHPVASLSISDAYRLFHAAVCQALLSLGFSAELTTASEPGSSARCFARPVRFDVMADGKKVAGGAQRRTRDGLLHQGSILWPTAADRSRIASALPQGFAEVMEADLVPDRLSEEELRLARQLERERYATDQWNRGR</sequence>
<dbReference type="InterPro" id="IPR050664">
    <property type="entry name" value="Octanoyltrans_LipM/LipL"/>
</dbReference>
<dbReference type="OrthoDB" id="9788148at2"/>
<name>A0A5E6MB04_9BACT</name>
<dbReference type="CDD" id="cd16443">
    <property type="entry name" value="LplA"/>
    <property type="match status" value="1"/>
</dbReference>
<dbReference type="GO" id="GO:0033819">
    <property type="term" value="F:lipoyl(octanoyl) transferase activity"/>
    <property type="evidence" value="ECO:0007669"/>
    <property type="project" value="UniProtKB-EC"/>
</dbReference>
<keyword evidence="2" id="KW-0012">Acyltransferase</keyword>
<dbReference type="InterPro" id="IPR045864">
    <property type="entry name" value="aa-tRNA-synth_II/BPL/LPL"/>
</dbReference>
<dbReference type="SUPFAM" id="SSF55681">
    <property type="entry name" value="Class II aaRS and biotin synthetases"/>
    <property type="match status" value="1"/>
</dbReference>
<dbReference type="PANTHER" id="PTHR43679">
    <property type="entry name" value="OCTANOYLTRANSFERASE LIPM-RELATED"/>
    <property type="match status" value="1"/>
</dbReference>
<dbReference type="AlphaFoldDB" id="A0A5E6MB04"/>
<proteinExistence type="predicted"/>
<evidence type="ECO:0000313" key="2">
    <source>
        <dbReference type="EMBL" id="VVM06388.1"/>
    </source>
</evidence>
<feature type="domain" description="BPL/LPL catalytic" evidence="1">
    <location>
        <begin position="39"/>
        <end position="226"/>
    </location>
</feature>
<reference evidence="2 3" key="1">
    <citation type="submission" date="2019-09" db="EMBL/GenBank/DDBJ databases">
        <authorList>
            <person name="Cremers G."/>
        </authorList>
    </citation>
    <scope>NUCLEOTIDE SEQUENCE [LARGE SCALE GENOMIC DNA]</scope>
    <source>
        <strain evidence="2">4A</strain>
    </source>
</reference>
<dbReference type="Pfam" id="PF21948">
    <property type="entry name" value="LplA-B_cat"/>
    <property type="match status" value="1"/>
</dbReference>
<organism evidence="2 3">
    <name type="scientific">Methylacidimicrobium tartarophylax</name>
    <dbReference type="NCBI Taxonomy" id="1041768"/>
    <lineage>
        <taxon>Bacteria</taxon>
        <taxon>Pseudomonadati</taxon>
        <taxon>Verrucomicrobiota</taxon>
        <taxon>Methylacidimicrobium</taxon>
    </lineage>
</organism>
<dbReference type="InterPro" id="IPR004143">
    <property type="entry name" value="BPL_LPL_catalytic"/>
</dbReference>
<accession>A0A5E6MB04</accession>
<dbReference type="EC" id="2.3.1.181" evidence="2"/>
<protein>
    <submittedName>
        <fullName evidence="2">Octanoyltransferase LipM</fullName>
        <ecNumber evidence="2">2.3.1.181</ecNumber>
    </submittedName>
</protein>
<evidence type="ECO:0000313" key="3">
    <source>
        <dbReference type="Proteomes" id="UP000334923"/>
    </source>
</evidence>
<gene>
    <name evidence="2" type="primary">lipM</name>
    <name evidence="2" type="ORF">MAMT_01177</name>
</gene>
<keyword evidence="3" id="KW-1185">Reference proteome</keyword>
<evidence type="ECO:0000259" key="1">
    <source>
        <dbReference type="PROSITE" id="PS51733"/>
    </source>
</evidence>
<dbReference type="PROSITE" id="PS51733">
    <property type="entry name" value="BPL_LPL_CATALYTIC"/>
    <property type="match status" value="1"/>
</dbReference>
<dbReference type="RefSeq" id="WP_142660028.1">
    <property type="nucleotide sequence ID" value="NZ_CABFVA020000065.1"/>
</dbReference>
<dbReference type="Gene3D" id="3.30.930.10">
    <property type="entry name" value="Bira Bifunctional Protein, Domain 2"/>
    <property type="match status" value="1"/>
</dbReference>
<keyword evidence="2" id="KW-0808">Transferase</keyword>
<dbReference type="EMBL" id="CABFVA020000065">
    <property type="protein sequence ID" value="VVM06388.1"/>
    <property type="molecule type" value="Genomic_DNA"/>
</dbReference>
<dbReference type="Proteomes" id="UP000334923">
    <property type="component" value="Unassembled WGS sequence"/>
</dbReference>
<dbReference type="PANTHER" id="PTHR43679:SF2">
    <property type="entry name" value="OCTANOYL-[GCVH]:PROTEIN N-OCTANOYLTRANSFERASE"/>
    <property type="match status" value="1"/>
</dbReference>